<evidence type="ECO:0008006" key="3">
    <source>
        <dbReference type="Google" id="ProtNLM"/>
    </source>
</evidence>
<evidence type="ECO:0000313" key="1">
    <source>
        <dbReference type="EMBL" id="MBB5430325.1"/>
    </source>
</evidence>
<protein>
    <recommendedName>
        <fullName evidence="3">Extracellular solute-binding protein</fullName>
    </recommendedName>
</protein>
<reference evidence="1 2" key="1">
    <citation type="submission" date="2020-08" db="EMBL/GenBank/DDBJ databases">
        <title>Sequencing the genomes of 1000 actinobacteria strains.</title>
        <authorList>
            <person name="Klenk H.-P."/>
        </authorList>
    </citation>
    <scope>NUCLEOTIDE SEQUENCE [LARGE SCALE GENOMIC DNA]</scope>
    <source>
        <strain evidence="1 2">DSM 44551</strain>
    </source>
</reference>
<accession>A0A7W8QHG2</accession>
<dbReference type="Proteomes" id="UP000572635">
    <property type="component" value="Unassembled WGS sequence"/>
</dbReference>
<gene>
    <name evidence="1" type="ORF">HDA36_000409</name>
</gene>
<dbReference type="EMBL" id="JACHDB010000001">
    <property type="protein sequence ID" value="MBB5430325.1"/>
    <property type="molecule type" value="Genomic_DNA"/>
</dbReference>
<comment type="caution">
    <text evidence="1">The sequence shown here is derived from an EMBL/GenBank/DDBJ whole genome shotgun (WGS) entry which is preliminary data.</text>
</comment>
<proteinExistence type="predicted"/>
<sequence>MRRAAVVAVAVAVLLGAAAVVWNVYARASVTEVTGLVGSEKEGFFADEAVRGRFAELGYRVQVRGRGSRAITTADTAGLDFAFPSGAPAAEAFRTRHGIDREHRPFFSPMVVLSHRPVAEALQRAEAAAPAGDGTWDLDMSGYLDMARDGIRWRDLPGGAPEGTGRNSVLIRTTDPRTSNSAAMYLAVVSYLLNGEEVVSGPAPDIAERAAPLFLDQGGPPDTSQQPFDSYVALGPGHTPLLWAYESQYVAAGAAGELPAEAAVLYPAPTTVSAHVLLPVTDAGDEVGRLLTEDPELQRLAAEHGFRTGAPEVFADAAAEAGLPVRARLDDTVNAPGHAALEGLIREVERHYAGKPAAGTAG</sequence>
<evidence type="ECO:0000313" key="2">
    <source>
        <dbReference type="Proteomes" id="UP000572635"/>
    </source>
</evidence>
<dbReference type="AlphaFoldDB" id="A0A7W8QHG2"/>
<dbReference type="RefSeq" id="WP_184388118.1">
    <property type="nucleotide sequence ID" value="NZ_BAAAJD010000056.1"/>
</dbReference>
<organism evidence="1 2">
    <name type="scientific">Nocardiopsis composta</name>
    <dbReference type="NCBI Taxonomy" id="157465"/>
    <lineage>
        <taxon>Bacteria</taxon>
        <taxon>Bacillati</taxon>
        <taxon>Actinomycetota</taxon>
        <taxon>Actinomycetes</taxon>
        <taxon>Streptosporangiales</taxon>
        <taxon>Nocardiopsidaceae</taxon>
        <taxon>Nocardiopsis</taxon>
    </lineage>
</organism>
<keyword evidence="2" id="KW-1185">Reference proteome</keyword>
<name>A0A7W8QHG2_9ACTN</name>